<evidence type="ECO:0000256" key="2">
    <source>
        <dbReference type="SAM" id="SignalP"/>
    </source>
</evidence>
<dbReference type="AlphaFoldDB" id="A0AAD3DJN5"/>
<dbReference type="GO" id="GO:0008408">
    <property type="term" value="F:3'-5' exonuclease activity"/>
    <property type="evidence" value="ECO:0007669"/>
    <property type="project" value="InterPro"/>
</dbReference>
<dbReference type="InterPro" id="IPR012337">
    <property type="entry name" value="RNaseH-like_sf"/>
</dbReference>
<sequence length="374" mass="39532">MWELWLAILGLLSAIMRSIGQQLERLASSLMRGKLGALAPSGEPALAYGIAQLVDSVPSLEHMLRSLAGAKQLAVDAEGISLGRTGKLCLLSVSPSLPPDSPPGAHPPVFLLDVSTLAATAFTHTPPPLPRSYAAAAAAGTIPLGATATAVGTTAAAPGPAPSSPPPPPPTRSLQGLLECEGVTKLFYDVRADSEALFHQHGVRLRGVVDLQLSEVAFRRYGPSMRRVGYVVGLARALEWYLDAEVRERWRATAVDKRLLHATYNTDPTYWDRRPLTEEQVRYASDDVLYLHHLHRQFNAALAPAILQRVARFSEYRVTESQQQQPPQQQQQPDGTGAEKQPGAAAGGPGAAAAGGAGGGGNGDPSRALAPPGL</sequence>
<gene>
    <name evidence="4" type="ORF">Agub_g2726</name>
</gene>
<feature type="compositionally biased region" description="Pro residues" evidence="1">
    <location>
        <begin position="159"/>
        <end position="171"/>
    </location>
</feature>
<dbReference type="SUPFAM" id="SSF53098">
    <property type="entry name" value="Ribonuclease H-like"/>
    <property type="match status" value="1"/>
</dbReference>
<comment type="caution">
    <text evidence="4">The sequence shown here is derived from an EMBL/GenBank/DDBJ whole genome shotgun (WGS) entry which is preliminary data.</text>
</comment>
<organism evidence="4 5">
    <name type="scientific">Astrephomene gubernaculifera</name>
    <dbReference type="NCBI Taxonomy" id="47775"/>
    <lineage>
        <taxon>Eukaryota</taxon>
        <taxon>Viridiplantae</taxon>
        <taxon>Chlorophyta</taxon>
        <taxon>core chlorophytes</taxon>
        <taxon>Chlorophyceae</taxon>
        <taxon>CS clade</taxon>
        <taxon>Chlamydomonadales</taxon>
        <taxon>Astrephomenaceae</taxon>
        <taxon>Astrephomene</taxon>
    </lineage>
</organism>
<evidence type="ECO:0000313" key="4">
    <source>
        <dbReference type="EMBL" id="GFR41933.1"/>
    </source>
</evidence>
<evidence type="ECO:0000256" key="1">
    <source>
        <dbReference type="SAM" id="MobiDB-lite"/>
    </source>
</evidence>
<dbReference type="Gene3D" id="3.30.420.10">
    <property type="entry name" value="Ribonuclease H-like superfamily/Ribonuclease H"/>
    <property type="match status" value="1"/>
</dbReference>
<evidence type="ECO:0000259" key="3">
    <source>
        <dbReference type="SMART" id="SM00474"/>
    </source>
</evidence>
<dbReference type="PANTHER" id="PTHR43040:SF1">
    <property type="entry name" value="RIBONUCLEASE D"/>
    <property type="match status" value="1"/>
</dbReference>
<feature type="domain" description="3'-5' exonuclease" evidence="3">
    <location>
        <begin position="51"/>
        <end position="303"/>
    </location>
</feature>
<keyword evidence="2" id="KW-0732">Signal</keyword>
<dbReference type="SMART" id="SM00474">
    <property type="entry name" value="35EXOc"/>
    <property type="match status" value="1"/>
</dbReference>
<feature type="region of interest" description="Disordered" evidence="1">
    <location>
        <begin position="153"/>
        <end position="173"/>
    </location>
</feature>
<protein>
    <recommendedName>
        <fullName evidence="3">3'-5' exonuclease domain-containing protein</fullName>
    </recommendedName>
</protein>
<reference evidence="4 5" key="1">
    <citation type="journal article" date="2021" name="Sci. Rep.">
        <title>Genome sequencing of the multicellular alga Astrephomene provides insights into convergent evolution of germ-soma differentiation.</title>
        <authorList>
            <person name="Yamashita S."/>
            <person name="Yamamoto K."/>
            <person name="Matsuzaki R."/>
            <person name="Suzuki S."/>
            <person name="Yamaguchi H."/>
            <person name="Hirooka S."/>
            <person name="Minakuchi Y."/>
            <person name="Miyagishima S."/>
            <person name="Kawachi M."/>
            <person name="Toyoda A."/>
            <person name="Nozaki H."/>
        </authorList>
    </citation>
    <scope>NUCLEOTIDE SEQUENCE [LARGE SCALE GENOMIC DNA]</scope>
    <source>
        <strain evidence="4 5">NIES-4017</strain>
    </source>
</reference>
<name>A0AAD3DJN5_9CHLO</name>
<evidence type="ECO:0000313" key="5">
    <source>
        <dbReference type="Proteomes" id="UP001054857"/>
    </source>
</evidence>
<feature type="region of interest" description="Disordered" evidence="1">
    <location>
        <begin position="318"/>
        <end position="374"/>
    </location>
</feature>
<dbReference type="InterPro" id="IPR036397">
    <property type="entry name" value="RNaseH_sf"/>
</dbReference>
<dbReference type="GO" id="GO:0003676">
    <property type="term" value="F:nucleic acid binding"/>
    <property type="evidence" value="ECO:0007669"/>
    <property type="project" value="InterPro"/>
</dbReference>
<dbReference type="Proteomes" id="UP001054857">
    <property type="component" value="Unassembled WGS sequence"/>
</dbReference>
<keyword evidence="5" id="KW-1185">Reference proteome</keyword>
<feature type="signal peptide" evidence="2">
    <location>
        <begin position="1"/>
        <end position="20"/>
    </location>
</feature>
<dbReference type="GO" id="GO:0006139">
    <property type="term" value="P:nucleobase-containing compound metabolic process"/>
    <property type="evidence" value="ECO:0007669"/>
    <property type="project" value="InterPro"/>
</dbReference>
<accession>A0AAD3DJN5</accession>
<dbReference type="InterPro" id="IPR002562">
    <property type="entry name" value="3'-5'_exonuclease_dom"/>
</dbReference>
<feature type="compositionally biased region" description="Low complexity" evidence="1">
    <location>
        <begin position="322"/>
        <end position="333"/>
    </location>
</feature>
<dbReference type="PANTHER" id="PTHR43040">
    <property type="entry name" value="RIBONUCLEASE D"/>
    <property type="match status" value="1"/>
</dbReference>
<feature type="compositionally biased region" description="Gly residues" evidence="1">
    <location>
        <begin position="345"/>
        <end position="363"/>
    </location>
</feature>
<feature type="chain" id="PRO_5042153904" description="3'-5' exonuclease domain-containing protein" evidence="2">
    <location>
        <begin position="21"/>
        <end position="374"/>
    </location>
</feature>
<dbReference type="Pfam" id="PF01612">
    <property type="entry name" value="DNA_pol_A_exo1"/>
    <property type="match status" value="1"/>
</dbReference>
<dbReference type="EMBL" id="BMAR01000002">
    <property type="protein sequence ID" value="GFR41933.1"/>
    <property type="molecule type" value="Genomic_DNA"/>
</dbReference>
<proteinExistence type="predicted"/>